<keyword evidence="11" id="KW-0408">Iron</keyword>
<keyword evidence="7" id="KW-0963">Cytoplasm</keyword>
<evidence type="ECO:0000256" key="16">
    <source>
        <dbReference type="SAM" id="Phobius"/>
    </source>
</evidence>
<name>A0A853BDC0_9PSEU</name>
<evidence type="ECO:0000256" key="8">
    <source>
        <dbReference type="ARBA" id="ARBA00022679"/>
    </source>
</evidence>
<keyword evidence="8" id="KW-0808">Transferase</keyword>
<comment type="catalytic activity">
    <reaction evidence="1">
        <text>ATP + protein L-histidine = ADP + protein N-phospho-L-histidine.</text>
        <dbReference type="EC" id="2.7.13.3"/>
    </reaction>
</comment>
<dbReference type="InterPro" id="IPR050482">
    <property type="entry name" value="Sensor_HK_TwoCompSys"/>
</dbReference>
<evidence type="ECO:0000313" key="18">
    <source>
        <dbReference type="EMBL" id="NYI92765.1"/>
    </source>
</evidence>
<dbReference type="Pfam" id="PF02518">
    <property type="entry name" value="HATPase_c"/>
    <property type="match status" value="1"/>
</dbReference>
<dbReference type="InterPro" id="IPR011712">
    <property type="entry name" value="Sig_transdc_His_kin_sub3_dim/P"/>
</dbReference>
<evidence type="ECO:0000256" key="10">
    <source>
        <dbReference type="ARBA" id="ARBA00022777"/>
    </source>
</evidence>
<evidence type="ECO:0000256" key="7">
    <source>
        <dbReference type="ARBA" id="ARBA00022490"/>
    </source>
</evidence>
<evidence type="ECO:0000256" key="12">
    <source>
        <dbReference type="ARBA" id="ARBA00023012"/>
    </source>
</evidence>
<evidence type="ECO:0000256" key="6">
    <source>
        <dbReference type="ARBA" id="ARBA00022485"/>
    </source>
</evidence>
<dbReference type="GO" id="GO:0005737">
    <property type="term" value="C:cytoplasm"/>
    <property type="evidence" value="ECO:0007669"/>
    <property type="project" value="UniProtKB-SubCell"/>
</dbReference>
<evidence type="ECO:0000256" key="2">
    <source>
        <dbReference type="ARBA" id="ARBA00001966"/>
    </source>
</evidence>
<evidence type="ECO:0000256" key="1">
    <source>
        <dbReference type="ARBA" id="ARBA00000085"/>
    </source>
</evidence>
<dbReference type="Gene3D" id="3.30.565.10">
    <property type="entry name" value="Histidine kinase-like ATPase, C-terminal domain"/>
    <property type="match status" value="1"/>
</dbReference>
<keyword evidence="19" id="KW-1185">Reference proteome</keyword>
<dbReference type="GO" id="GO:0046983">
    <property type="term" value="F:protein dimerization activity"/>
    <property type="evidence" value="ECO:0007669"/>
    <property type="project" value="InterPro"/>
</dbReference>
<proteinExistence type="predicted"/>
<keyword evidence="10 18" id="KW-0418">Kinase</keyword>
<keyword evidence="12" id="KW-0902">Two-component regulatory system</keyword>
<feature type="transmembrane region" description="Helical" evidence="16">
    <location>
        <begin position="74"/>
        <end position="94"/>
    </location>
</feature>
<dbReference type="PANTHER" id="PTHR24421">
    <property type="entry name" value="NITRATE/NITRITE SENSOR PROTEIN NARX-RELATED"/>
    <property type="match status" value="1"/>
</dbReference>
<dbReference type="AlphaFoldDB" id="A0A853BDC0"/>
<dbReference type="EMBL" id="JACCFK010000002">
    <property type="protein sequence ID" value="NYI92765.1"/>
    <property type="molecule type" value="Genomic_DNA"/>
</dbReference>
<dbReference type="InterPro" id="IPR004358">
    <property type="entry name" value="Sig_transdc_His_kin-like_C"/>
</dbReference>
<accession>A0A853BDC0</accession>
<dbReference type="Gene3D" id="1.20.5.1930">
    <property type="match status" value="1"/>
</dbReference>
<reference evidence="18 19" key="1">
    <citation type="submission" date="2020-07" db="EMBL/GenBank/DDBJ databases">
        <title>Sequencing the genomes of 1000 actinobacteria strains.</title>
        <authorList>
            <person name="Klenk H.-P."/>
        </authorList>
    </citation>
    <scope>NUCLEOTIDE SEQUENCE [LARGE SCALE GENOMIC DNA]</scope>
    <source>
        <strain evidence="18 19">DSM 104006</strain>
    </source>
</reference>
<sequence length="409" mass="44026">MNRRAWSSSLDFAVGPGGPLPEQWNRWVDHRLPYVLLAVALLLSRRADVLPLAGVTLAWLLAKDVVVPPRWRSHGITLAVWFAGTLTLASMLMYRDTVLLVFMISCFFSALKLKPAPLGVLGLAATSVMINTIGSGGPGQALSEDPELWLTVIAVQTTAICGGAMMARTISEQNEARRAALAELETALRENAGLHRQLLAQAREAGMLEERQRLSVEIHDTLAQGFTGIITQLEAAEGAERDPAEWRRRLATATALARENLTEARRSVHALRPGPLEEAGLPEALNAVAGRWAQRSSVAVEFTATGTPRPMHPEIEATLLRITQEALSNVARHARARRVGLTLSYMEDLVTLDVRDDGSGFDPARRGDGFGLTGMLHRVQRLAGTLAIESEPGAGTAISASLPAIGAAT</sequence>
<gene>
    <name evidence="18" type="ORF">HNR02_006140</name>
</gene>
<evidence type="ECO:0000256" key="13">
    <source>
        <dbReference type="ARBA" id="ARBA00023014"/>
    </source>
</evidence>
<keyword evidence="9" id="KW-0479">Metal-binding</keyword>
<evidence type="ECO:0000259" key="17">
    <source>
        <dbReference type="PROSITE" id="PS50109"/>
    </source>
</evidence>
<feature type="domain" description="Histidine kinase" evidence="17">
    <location>
        <begin position="319"/>
        <end position="406"/>
    </location>
</feature>
<dbReference type="Proteomes" id="UP000549616">
    <property type="component" value="Unassembled WGS sequence"/>
</dbReference>
<comment type="cofactor">
    <cofactor evidence="2">
        <name>[4Fe-4S] cluster</name>
        <dbReference type="ChEBI" id="CHEBI:49883"/>
    </cofactor>
</comment>
<evidence type="ECO:0000256" key="3">
    <source>
        <dbReference type="ARBA" id="ARBA00004496"/>
    </source>
</evidence>
<dbReference type="InterPro" id="IPR017205">
    <property type="entry name" value="Sig_transdc_His_kinase_ChrS"/>
</dbReference>
<dbReference type="InterPro" id="IPR036890">
    <property type="entry name" value="HATPase_C_sf"/>
</dbReference>
<protein>
    <recommendedName>
        <fullName evidence="5">Oxygen sensor histidine kinase NreB</fullName>
        <ecNumber evidence="4">2.7.13.3</ecNumber>
    </recommendedName>
    <alternativeName>
        <fullName evidence="15">Nitrogen regulation protein B</fullName>
    </alternativeName>
</protein>
<dbReference type="InterPro" id="IPR003594">
    <property type="entry name" value="HATPase_dom"/>
</dbReference>
<dbReference type="Pfam" id="PF07730">
    <property type="entry name" value="HisKA_3"/>
    <property type="match status" value="1"/>
</dbReference>
<dbReference type="PRINTS" id="PR00344">
    <property type="entry name" value="BCTRLSENSOR"/>
</dbReference>
<evidence type="ECO:0000256" key="4">
    <source>
        <dbReference type="ARBA" id="ARBA00012438"/>
    </source>
</evidence>
<dbReference type="GO" id="GO:0051539">
    <property type="term" value="F:4 iron, 4 sulfur cluster binding"/>
    <property type="evidence" value="ECO:0007669"/>
    <property type="project" value="UniProtKB-KW"/>
</dbReference>
<dbReference type="InterPro" id="IPR005467">
    <property type="entry name" value="His_kinase_dom"/>
</dbReference>
<dbReference type="PANTHER" id="PTHR24421:SF62">
    <property type="entry name" value="SENSORY TRANSDUCTION HISTIDINE KINASE"/>
    <property type="match status" value="1"/>
</dbReference>
<dbReference type="GO" id="GO:0046872">
    <property type="term" value="F:metal ion binding"/>
    <property type="evidence" value="ECO:0007669"/>
    <property type="project" value="UniProtKB-KW"/>
</dbReference>
<evidence type="ECO:0000256" key="5">
    <source>
        <dbReference type="ARBA" id="ARBA00017322"/>
    </source>
</evidence>
<evidence type="ECO:0000256" key="15">
    <source>
        <dbReference type="ARBA" id="ARBA00030800"/>
    </source>
</evidence>
<keyword evidence="13" id="KW-0411">Iron-sulfur</keyword>
<dbReference type="PIRSF" id="PIRSF037434">
    <property type="entry name" value="STHK_ChrS"/>
    <property type="match status" value="1"/>
</dbReference>
<dbReference type="GO" id="GO:0016020">
    <property type="term" value="C:membrane"/>
    <property type="evidence" value="ECO:0007669"/>
    <property type="project" value="InterPro"/>
</dbReference>
<comment type="caution">
    <text evidence="18">The sequence shown here is derived from an EMBL/GenBank/DDBJ whole genome shotgun (WGS) entry which is preliminary data.</text>
</comment>
<evidence type="ECO:0000256" key="11">
    <source>
        <dbReference type="ARBA" id="ARBA00023004"/>
    </source>
</evidence>
<organism evidence="18 19">
    <name type="scientific">Amycolatopsis endophytica</name>
    <dbReference type="NCBI Taxonomy" id="860233"/>
    <lineage>
        <taxon>Bacteria</taxon>
        <taxon>Bacillati</taxon>
        <taxon>Actinomycetota</taxon>
        <taxon>Actinomycetes</taxon>
        <taxon>Pseudonocardiales</taxon>
        <taxon>Pseudonocardiaceae</taxon>
        <taxon>Amycolatopsis</taxon>
    </lineage>
</organism>
<dbReference type="EC" id="2.7.13.3" evidence="4"/>
<comment type="subcellular location">
    <subcellularLocation>
        <location evidence="3">Cytoplasm</location>
    </subcellularLocation>
</comment>
<dbReference type="SUPFAM" id="SSF55874">
    <property type="entry name" value="ATPase domain of HSP90 chaperone/DNA topoisomerase II/histidine kinase"/>
    <property type="match status" value="1"/>
</dbReference>
<keyword evidence="16" id="KW-0472">Membrane</keyword>
<keyword evidence="6" id="KW-0004">4Fe-4S</keyword>
<dbReference type="PROSITE" id="PS50109">
    <property type="entry name" value="HIS_KIN"/>
    <property type="match status" value="1"/>
</dbReference>
<dbReference type="SMART" id="SM00387">
    <property type="entry name" value="HATPase_c"/>
    <property type="match status" value="1"/>
</dbReference>
<dbReference type="CDD" id="cd16917">
    <property type="entry name" value="HATPase_UhpB-NarQ-NarX-like"/>
    <property type="match status" value="1"/>
</dbReference>
<keyword evidence="16" id="KW-0812">Transmembrane</keyword>
<evidence type="ECO:0000256" key="9">
    <source>
        <dbReference type="ARBA" id="ARBA00022723"/>
    </source>
</evidence>
<evidence type="ECO:0000256" key="14">
    <source>
        <dbReference type="ARBA" id="ARBA00024827"/>
    </source>
</evidence>
<keyword evidence="16" id="KW-1133">Transmembrane helix</keyword>
<comment type="function">
    <text evidence="14">Member of the two-component regulatory system NreB/NreC involved in the control of dissimilatory nitrate/nitrite reduction in response to oxygen. NreB functions as a direct oxygen sensor histidine kinase which is autophosphorylated, in the absence of oxygen, probably at the conserved histidine residue, and transfers its phosphate group probably to a conserved aspartate residue of NreC. NreB/NreC activates the expression of the nitrate (narGHJI) and nitrite (nir) reductase operons, as well as the putative nitrate transporter gene narT.</text>
</comment>
<evidence type="ECO:0000313" key="19">
    <source>
        <dbReference type="Proteomes" id="UP000549616"/>
    </source>
</evidence>
<dbReference type="GO" id="GO:0000155">
    <property type="term" value="F:phosphorelay sensor kinase activity"/>
    <property type="evidence" value="ECO:0007669"/>
    <property type="project" value="InterPro"/>
</dbReference>